<gene>
    <name evidence="1" type="ORF">BCONGLO52_12700</name>
</gene>
<dbReference type="Proteomes" id="UP001144451">
    <property type="component" value="Unassembled WGS sequence"/>
</dbReference>
<evidence type="ECO:0008006" key="3">
    <source>
        <dbReference type="Google" id="ProtNLM"/>
    </source>
</evidence>
<keyword evidence="2" id="KW-1185">Reference proteome</keyword>
<reference evidence="1" key="1">
    <citation type="submission" date="2022-12" db="EMBL/GenBank/DDBJ databases">
        <title>Reference genome sequencing for broad-spectrum identification of bacterial and archaeal isolates by mass spectrometry.</title>
        <authorList>
            <person name="Sekiguchi Y."/>
            <person name="Tourlousse D.M."/>
        </authorList>
    </citation>
    <scope>NUCLEOTIDE SEQUENCE</scope>
    <source>
        <strain evidence="1">5-2</strain>
    </source>
</reference>
<comment type="caution">
    <text evidence="1">The sequence shown here is derived from an EMBL/GenBank/DDBJ whole genome shotgun (WGS) entry which is preliminary data.</text>
</comment>
<accession>A0ABQ5RH55</accession>
<dbReference type="EMBL" id="BSDQ01000001">
    <property type="protein sequence ID" value="GLI30429.1"/>
    <property type="molecule type" value="Genomic_DNA"/>
</dbReference>
<evidence type="ECO:0000313" key="2">
    <source>
        <dbReference type="Proteomes" id="UP001144451"/>
    </source>
</evidence>
<dbReference type="InterPro" id="IPR010982">
    <property type="entry name" value="Lambda_DNA-bd_dom_sf"/>
</dbReference>
<evidence type="ECO:0000313" key="1">
    <source>
        <dbReference type="EMBL" id="GLI30429.1"/>
    </source>
</evidence>
<proteinExistence type="predicted"/>
<name>A0ABQ5RH55_9MICO</name>
<sequence length="119" mass="12753">MGEAEGMTSTDPQATASPLITADLARAGRALAQVSAAVIAARTGLEAEDVRAFERGVQDLDEERSRVLRAGLEQLGVEFLPADDEAGVGYGVRQKFNPRTVKRIENWENEGGPALEDDI</sequence>
<organism evidence="1 2">
    <name type="scientific">Brachybacterium conglomeratum</name>
    <dbReference type="NCBI Taxonomy" id="47846"/>
    <lineage>
        <taxon>Bacteria</taxon>
        <taxon>Bacillati</taxon>
        <taxon>Actinomycetota</taxon>
        <taxon>Actinomycetes</taxon>
        <taxon>Micrococcales</taxon>
        <taxon>Dermabacteraceae</taxon>
        <taxon>Brachybacterium</taxon>
    </lineage>
</organism>
<dbReference type="Gene3D" id="1.10.260.40">
    <property type="entry name" value="lambda repressor-like DNA-binding domains"/>
    <property type="match status" value="1"/>
</dbReference>
<protein>
    <recommendedName>
        <fullName evidence="3">Transcriptional regulator</fullName>
    </recommendedName>
</protein>